<dbReference type="AlphaFoldDB" id="A0A0R1HFI5"/>
<protein>
    <submittedName>
        <fullName evidence="3">Uncharacterized protein</fullName>
    </submittedName>
</protein>
<keyword evidence="2" id="KW-0812">Transmembrane</keyword>
<keyword evidence="2" id="KW-0472">Membrane</keyword>
<dbReference type="RefSeq" id="WP_057974661.1">
    <property type="nucleotide sequence ID" value="NZ_AZDI01000011.1"/>
</dbReference>
<feature type="transmembrane region" description="Helical" evidence="2">
    <location>
        <begin position="6"/>
        <end position="23"/>
    </location>
</feature>
<dbReference type="STRING" id="1423719.FC66_GL000400"/>
<proteinExistence type="predicted"/>
<reference evidence="3 4" key="1">
    <citation type="journal article" date="2015" name="Genome Announc.">
        <title>Expanding the biotechnology potential of lactobacilli through comparative genomics of 213 strains and associated genera.</title>
        <authorList>
            <person name="Sun Z."/>
            <person name="Harris H.M."/>
            <person name="McCann A."/>
            <person name="Guo C."/>
            <person name="Argimon S."/>
            <person name="Zhang W."/>
            <person name="Yang X."/>
            <person name="Jeffery I.B."/>
            <person name="Cooney J.C."/>
            <person name="Kagawa T.F."/>
            <person name="Liu W."/>
            <person name="Song Y."/>
            <person name="Salvetti E."/>
            <person name="Wrobel A."/>
            <person name="Rasinkangas P."/>
            <person name="Parkhill J."/>
            <person name="Rea M.C."/>
            <person name="O'Sullivan O."/>
            <person name="Ritari J."/>
            <person name="Douillard F.P."/>
            <person name="Paul Ross R."/>
            <person name="Yang R."/>
            <person name="Briner A.E."/>
            <person name="Felis G.E."/>
            <person name="de Vos W.M."/>
            <person name="Barrangou R."/>
            <person name="Klaenhammer T.R."/>
            <person name="Caufield P.W."/>
            <person name="Cui Y."/>
            <person name="Zhang H."/>
            <person name="O'Toole P.W."/>
        </authorList>
    </citation>
    <scope>NUCLEOTIDE SEQUENCE [LARGE SCALE GENOMIC DNA]</scope>
    <source>
        <strain evidence="3 4">DSM 15638</strain>
    </source>
</reference>
<evidence type="ECO:0000256" key="2">
    <source>
        <dbReference type="SAM" id="Phobius"/>
    </source>
</evidence>
<evidence type="ECO:0000256" key="1">
    <source>
        <dbReference type="SAM" id="MobiDB-lite"/>
    </source>
</evidence>
<feature type="compositionally biased region" description="Low complexity" evidence="1">
    <location>
        <begin position="193"/>
        <end position="213"/>
    </location>
</feature>
<dbReference type="OrthoDB" id="2249726at2"/>
<evidence type="ECO:0000313" key="3">
    <source>
        <dbReference type="EMBL" id="KRK45229.1"/>
    </source>
</evidence>
<gene>
    <name evidence="3" type="ORF">FC66_GL000400</name>
</gene>
<keyword evidence="2" id="KW-1133">Transmembrane helix</keyword>
<name>A0A0R1HFI5_9LACO</name>
<feature type="compositionally biased region" description="Polar residues" evidence="1">
    <location>
        <begin position="214"/>
        <end position="226"/>
    </location>
</feature>
<dbReference type="Proteomes" id="UP000051450">
    <property type="component" value="Unassembled WGS sequence"/>
</dbReference>
<evidence type="ECO:0000313" key="4">
    <source>
        <dbReference type="Proteomes" id="UP000051450"/>
    </source>
</evidence>
<organism evidence="3 4">
    <name type="scientific">Dellaglioa algida DSM 15638</name>
    <dbReference type="NCBI Taxonomy" id="1423719"/>
    <lineage>
        <taxon>Bacteria</taxon>
        <taxon>Bacillati</taxon>
        <taxon>Bacillota</taxon>
        <taxon>Bacilli</taxon>
        <taxon>Lactobacillales</taxon>
        <taxon>Lactobacillaceae</taxon>
        <taxon>Dellaglioa</taxon>
    </lineage>
</organism>
<dbReference type="EMBL" id="AZDI01000011">
    <property type="protein sequence ID" value="KRK45229.1"/>
    <property type="molecule type" value="Genomic_DNA"/>
</dbReference>
<comment type="caution">
    <text evidence="3">The sequence shown here is derived from an EMBL/GenBank/DDBJ whole genome shotgun (WGS) entry which is preliminary data.</text>
</comment>
<feature type="region of interest" description="Disordered" evidence="1">
    <location>
        <begin position="191"/>
        <end position="251"/>
    </location>
</feature>
<keyword evidence="4" id="KW-1185">Reference proteome</keyword>
<sequence length="308" mass="33593">MKKWVWGIVVIIIVGMFGGYGLTKHAETGKSYDTAMKDGKAAIKDAEYASAEKYFDIALQKKSNDVTAQAYKTQVTHYRTVLDKVEARQYAKAKDAISVVLADRDASTVIKKRATNLEKELTTVIKKRESFTTSYDTAKDLTAKNSYTASNTELDKILKDSDIDKNYYSDFKKEATDLQKSNDKKLAAIGYPTSSSTSSSSSSLSSSSSSVTSKPNTDSGSSSAELTSEEKDDAAKYSGSNEYTTNSSDYVDASSDKITAARIKEARDAIRSAGVNPRAFSDSDVAKIIKQSIKEKTTVKAIAARDYK</sequence>
<feature type="compositionally biased region" description="Polar residues" evidence="1">
    <location>
        <begin position="238"/>
        <end position="249"/>
    </location>
</feature>
<dbReference type="GeneID" id="83548044"/>
<accession>A0A0R1HFI5</accession>
<dbReference type="PATRIC" id="fig|1423719.4.peg.405"/>